<proteinExistence type="predicted"/>
<sequence length="64" mass="7353">MRNLGENDVDVDGIPEERELYAASVMRRLLLHFAPLTAIVAALQWKRNYRVIRAQDAPHVLLLI</sequence>
<name>A0A8J5IZM3_9STRA</name>
<protein>
    <submittedName>
        <fullName evidence="1">Uncharacterized protein</fullName>
    </submittedName>
</protein>
<dbReference type="EMBL" id="JAENGY010000223">
    <property type="protein sequence ID" value="KAG6968934.1"/>
    <property type="molecule type" value="Genomic_DNA"/>
</dbReference>
<organism evidence="1 2">
    <name type="scientific">Phytophthora aleatoria</name>
    <dbReference type="NCBI Taxonomy" id="2496075"/>
    <lineage>
        <taxon>Eukaryota</taxon>
        <taxon>Sar</taxon>
        <taxon>Stramenopiles</taxon>
        <taxon>Oomycota</taxon>
        <taxon>Peronosporomycetes</taxon>
        <taxon>Peronosporales</taxon>
        <taxon>Peronosporaceae</taxon>
        <taxon>Phytophthora</taxon>
    </lineage>
</organism>
<keyword evidence="2" id="KW-1185">Reference proteome</keyword>
<comment type="caution">
    <text evidence="1">The sequence shown here is derived from an EMBL/GenBank/DDBJ whole genome shotgun (WGS) entry which is preliminary data.</text>
</comment>
<dbReference type="Proteomes" id="UP000709295">
    <property type="component" value="Unassembled WGS sequence"/>
</dbReference>
<accession>A0A8J5IZM3</accession>
<reference evidence="1" key="1">
    <citation type="submission" date="2021-01" db="EMBL/GenBank/DDBJ databases">
        <title>Phytophthora aleatoria, a newly-described species from Pinus radiata is distinct from Phytophthora cactorum isolates based on comparative genomics.</title>
        <authorList>
            <person name="Mcdougal R."/>
            <person name="Panda P."/>
            <person name="Williams N."/>
            <person name="Studholme D.J."/>
        </authorList>
    </citation>
    <scope>NUCLEOTIDE SEQUENCE</scope>
    <source>
        <strain evidence="1">NZFS 4037</strain>
    </source>
</reference>
<dbReference type="AlphaFoldDB" id="A0A8J5IZM3"/>
<gene>
    <name evidence="1" type="ORF">JG688_00005549</name>
</gene>
<evidence type="ECO:0000313" key="1">
    <source>
        <dbReference type="EMBL" id="KAG6968934.1"/>
    </source>
</evidence>
<evidence type="ECO:0000313" key="2">
    <source>
        <dbReference type="Proteomes" id="UP000709295"/>
    </source>
</evidence>